<dbReference type="InterPro" id="IPR008410">
    <property type="entry name" value="BCSC_C"/>
</dbReference>
<feature type="compositionally biased region" description="Polar residues" evidence="8">
    <location>
        <begin position="892"/>
        <end position="903"/>
    </location>
</feature>
<evidence type="ECO:0000256" key="1">
    <source>
        <dbReference type="ARBA" id="ARBA00003476"/>
    </source>
</evidence>
<dbReference type="PRINTS" id="PR01441">
    <property type="entry name" value="CELLSNTHASEC"/>
</dbReference>
<dbReference type="Pfam" id="PF05420">
    <property type="entry name" value="BCSC_C"/>
    <property type="match status" value="1"/>
</dbReference>
<keyword evidence="4" id="KW-0677">Repeat</keyword>
<dbReference type="Gene3D" id="1.25.40.10">
    <property type="entry name" value="Tetratricopeptide repeat domain"/>
    <property type="match status" value="4"/>
</dbReference>
<dbReference type="EMBL" id="JPLA01000005">
    <property type="protein sequence ID" value="KLD65593.1"/>
    <property type="molecule type" value="Genomic_DNA"/>
</dbReference>
<feature type="domain" description="Cellulose synthase operon C C-terminal" evidence="9">
    <location>
        <begin position="904"/>
        <end position="1248"/>
    </location>
</feature>
<dbReference type="InterPro" id="IPR013105">
    <property type="entry name" value="TPR_2"/>
</dbReference>
<sequence>MSRGALNDLFAPAIVLLIAGGAMPSLALAQAAADAPSPAMKQLLDSARVWQAKNRPDMARGIVEKALLIDPTQPDALALMGQIELTSNRPAEAAKRLQQLQARYPKHPATLELADAYRLATTDKTALAKARLAMRTGQSQEAWQQMQALFPRGAPSGPMAGDYYRAMSAAGQRDKALNELRERVRQDPNDLSLALTLADMLTDRASTRLEGLDIIYRVYQRQDANRPQALELWRRALNSAGSDDPAYYVWYQRYLKEVPNDDSAKAALASLAKKGGANYVPPPKGAAPSSETTATSSAPVRSSSSRQGEAIGEQGLAKMREGKHDEARALFARALELDPDNAGKWRSLMATATFWGTLSKARAANDQGHPEQGEALARDALRRQPNQNDAKKVLATSLIAQQKWAQAEAVLRPMVEAEQPDIDALELLAKVLIATHRTDELTPLIAQVEQRSNGSGDAMVALRAQLLSIEADQLIAEGKSGAAVLKLEEAVRLTPKDAWLRYTLARQYRDLGLPALGRSVMEDGLRAAATPDMRYASALYLNSLDDIDTASSVLAQVPANERSDGMRELAANLKAQRDLREVHQLEAQGRQQEARALLERIAQEVRDDPQMLASVGREWISLGEPDKGLKLVRDWLDAHPDDPAIGVRLRYGELLGAANRDDEWRAWIADARSRPGVTPEQQAQFDDQLLRLSMRKAGRQIDAGDLAGADRTLDEVPESSKQEKRWLLAQADLREAHRDYRGAQAYARKVLVDHPGDADARLTIARMEERMGHRKAALAMVDEVLADTPPDDVDTRLAIARRYTALGRNEQARAVVDPLRQPYADRSDVTMQSGRIAQSEGHYDDAAELYRTARTQEQAEGETPSPDDGLTSAQRALQGLDDRRQGQVASGVIQSNESGSSGMSRLHATEIPVYLRIPDGYTGHYFFHADTVLLNAGTLPADRFDPAFEFGKIAALGNAGLRPIDQTDKGVALAAGYDFNGASNSWRADIGSTPIGFTVNSILGGFLYRHDFYDSSVTLDVSRRPVTSSLVSYAGARDPVTGETWGGVVRSGFTLRGAQDWGRTTLFASVGFGVLTGENTETNHEFKVRTGIDVPVYVGTDQRFSSGLVLNYWHYANNQHFYTFGNGGYYSPGRYFSASIPLDWTGRYKRWSWELEASVGNSSTNEEEAPYFPTRPDLQQQAVARMAAADLGTPYFGTGSGGGFSYTVAAALEYRLTSRWVIGTRFKLDRSRDYAPNLGTIYLRYFFDQQRLPVPFPPNPVRPYSAY</sequence>
<gene>
    <name evidence="10" type="ORF">Y882_02425</name>
</gene>
<comment type="function">
    <text evidence="1">Required for maximal bacterial cellulose synthesis.</text>
</comment>
<protein>
    <submittedName>
        <fullName evidence="10">Cellulose synthase</fullName>
    </submittedName>
</protein>
<reference evidence="10 11" key="1">
    <citation type="journal article" date="2015" name="Antonie Van Leeuwenhoek">
        <title>A phylogenomic and molecular marker based taxonomic framework for the order Xanthomonadales: proposal to transfer the families Algiphilaceae and Solimonadaceae to the order Nevskiales ord. nov. and to create a new family within the order Xanthomonadales, the family Rhodanobacteraceae fam. nov., containing the genus Rhodanobacter and its closest relatives.</title>
        <authorList>
            <person name="Naushad S."/>
            <person name="Adeolu M."/>
            <person name="Wong S."/>
            <person name="Sohail M."/>
            <person name="Schellhorn H.E."/>
            <person name="Gupta R.S."/>
        </authorList>
    </citation>
    <scope>NUCLEOTIDE SEQUENCE [LARGE SCALE GENOMIC DNA]</scope>
    <source>
        <strain evidence="10 11">DSM 16301</strain>
    </source>
</reference>
<evidence type="ECO:0000256" key="8">
    <source>
        <dbReference type="SAM" id="MobiDB-lite"/>
    </source>
</evidence>
<evidence type="ECO:0000256" key="3">
    <source>
        <dbReference type="ARBA" id="ARBA00022729"/>
    </source>
</evidence>
<evidence type="ECO:0000313" key="10">
    <source>
        <dbReference type="EMBL" id="KLD65593.1"/>
    </source>
</evidence>
<dbReference type="PROSITE" id="PS50005">
    <property type="entry name" value="TPR"/>
    <property type="match status" value="1"/>
</dbReference>
<dbReference type="AlphaFoldDB" id="A0A0G9H7J2"/>
<evidence type="ECO:0000313" key="11">
    <source>
        <dbReference type="Proteomes" id="UP000035481"/>
    </source>
</evidence>
<dbReference type="PATRIC" id="fig|1440762.4.peg.3091"/>
<feature type="repeat" description="TPR" evidence="7">
    <location>
        <begin position="308"/>
        <end position="341"/>
    </location>
</feature>
<evidence type="ECO:0000256" key="5">
    <source>
        <dbReference type="ARBA" id="ARBA00022803"/>
    </source>
</evidence>
<accession>A0A0G9H7J2</accession>
<evidence type="ECO:0000256" key="4">
    <source>
        <dbReference type="ARBA" id="ARBA00022737"/>
    </source>
</evidence>
<dbReference type="SUPFAM" id="SSF48452">
    <property type="entry name" value="TPR-like"/>
    <property type="match status" value="4"/>
</dbReference>
<feature type="region of interest" description="Disordered" evidence="8">
    <location>
        <begin position="881"/>
        <end position="904"/>
    </location>
</feature>
<dbReference type="InterPro" id="IPR003921">
    <property type="entry name" value="Cell_synth_C"/>
</dbReference>
<evidence type="ECO:0000256" key="6">
    <source>
        <dbReference type="ARBA" id="ARBA00022916"/>
    </source>
</evidence>
<keyword evidence="3" id="KW-0732">Signal</keyword>
<feature type="region of interest" description="Disordered" evidence="8">
    <location>
        <begin position="275"/>
        <end position="310"/>
    </location>
</feature>
<evidence type="ECO:0000256" key="2">
    <source>
        <dbReference type="ARBA" id="ARBA00005186"/>
    </source>
</evidence>
<dbReference type="GO" id="GO:0019867">
    <property type="term" value="C:outer membrane"/>
    <property type="evidence" value="ECO:0007669"/>
    <property type="project" value="InterPro"/>
</dbReference>
<evidence type="ECO:0000256" key="7">
    <source>
        <dbReference type="PROSITE-ProRule" id="PRU00339"/>
    </source>
</evidence>
<dbReference type="Proteomes" id="UP000035481">
    <property type="component" value="Unassembled WGS sequence"/>
</dbReference>
<dbReference type="RefSeq" id="WP_046970301.1">
    <property type="nucleotide sequence ID" value="NZ_JPLA01000005.1"/>
</dbReference>
<dbReference type="Pfam" id="PF14559">
    <property type="entry name" value="TPR_19"/>
    <property type="match status" value="1"/>
</dbReference>
<dbReference type="UniPathway" id="UPA00694"/>
<dbReference type="InterPro" id="IPR011990">
    <property type="entry name" value="TPR-like_helical_dom_sf"/>
</dbReference>
<organism evidence="10 11">
    <name type="scientific">Dyella japonica DSM 16301</name>
    <dbReference type="NCBI Taxonomy" id="1440762"/>
    <lineage>
        <taxon>Bacteria</taxon>
        <taxon>Pseudomonadati</taxon>
        <taxon>Pseudomonadota</taxon>
        <taxon>Gammaproteobacteria</taxon>
        <taxon>Lysobacterales</taxon>
        <taxon>Rhodanobacteraceae</taxon>
        <taxon>Dyella</taxon>
    </lineage>
</organism>
<dbReference type="PANTHER" id="PTHR45586:SF1">
    <property type="entry name" value="LIPOPOLYSACCHARIDE ASSEMBLY PROTEIN B"/>
    <property type="match status" value="1"/>
</dbReference>
<dbReference type="Pfam" id="PF07719">
    <property type="entry name" value="TPR_2"/>
    <property type="match status" value="1"/>
</dbReference>
<dbReference type="InterPro" id="IPR051012">
    <property type="entry name" value="CellSynth/LPSAsmb/PSIAsmb"/>
</dbReference>
<dbReference type="InterPro" id="IPR019734">
    <property type="entry name" value="TPR_rpt"/>
</dbReference>
<dbReference type="Pfam" id="PF13432">
    <property type="entry name" value="TPR_16"/>
    <property type="match status" value="1"/>
</dbReference>
<proteinExistence type="predicted"/>
<evidence type="ECO:0000259" key="9">
    <source>
        <dbReference type="Pfam" id="PF05420"/>
    </source>
</evidence>
<feature type="compositionally biased region" description="Low complexity" evidence="8">
    <location>
        <begin position="286"/>
        <end position="306"/>
    </location>
</feature>
<dbReference type="GO" id="GO:0030244">
    <property type="term" value="P:cellulose biosynthetic process"/>
    <property type="evidence" value="ECO:0007669"/>
    <property type="project" value="UniProtKB-KW"/>
</dbReference>
<keyword evidence="5 7" id="KW-0802">TPR repeat</keyword>
<comment type="pathway">
    <text evidence="2">Glycan metabolism; bacterial cellulose biosynthesis.</text>
</comment>
<name>A0A0G9H7J2_9GAMM</name>
<keyword evidence="6" id="KW-0135">Cellulose biosynthesis</keyword>
<comment type="caution">
    <text evidence="10">The sequence shown here is derived from an EMBL/GenBank/DDBJ whole genome shotgun (WGS) entry which is preliminary data.</text>
</comment>
<dbReference type="SMART" id="SM00028">
    <property type="entry name" value="TPR"/>
    <property type="match status" value="6"/>
</dbReference>
<dbReference type="PANTHER" id="PTHR45586">
    <property type="entry name" value="TPR REPEAT-CONTAINING PROTEIN PA4667"/>
    <property type="match status" value="1"/>
</dbReference>
<dbReference type="GO" id="GO:0006011">
    <property type="term" value="P:UDP-alpha-D-glucose metabolic process"/>
    <property type="evidence" value="ECO:0007669"/>
    <property type="project" value="InterPro"/>
</dbReference>
<dbReference type="STRING" id="1440762.Y882_02425"/>